<dbReference type="Pfam" id="PF00460">
    <property type="entry name" value="Flg_bb_rod"/>
    <property type="match status" value="1"/>
</dbReference>
<dbReference type="InterPro" id="IPR001444">
    <property type="entry name" value="Flag_bb_rod_N"/>
</dbReference>
<accession>A0AA48M179</accession>
<protein>
    <recommendedName>
        <fullName evidence="1">Flagellar basal body rod protein N-terminal domain-containing protein</fullName>
    </recommendedName>
</protein>
<proteinExistence type="predicted"/>
<evidence type="ECO:0000313" key="2">
    <source>
        <dbReference type="EMBL" id="CAJ0879094.1"/>
    </source>
</evidence>
<evidence type="ECO:0000259" key="1">
    <source>
        <dbReference type="Pfam" id="PF00460"/>
    </source>
</evidence>
<dbReference type="AlphaFoldDB" id="A0AA48M179"/>
<organism evidence="2">
    <name type="scientific">freshwater sediment metagenome</name>
    <dbReference type="NCBI Taxonomy" id="556182"/>
    <lineage>
        <taxon>unclassified sequences</taxon>
        <taxon>metagenomes</taxon>
        <taxon>ecological metagenomes</taxon>
    </lineage>
</organism>
<reference evidence="2" key="1">
    <citation type="submission" date="2023-07" db="EMBL/GenBank/DDBJ databases">
        <authorList>
            <person name="Pelsma A.J. K."/>
        </authorList>
    </citation>
    <scope>NUCLEOTIDE SEQUENCE</scope>
</reference>
<name>A0AA48M179_9ZZZZ</name>
<dbReference type="EMBL" id="OY288114">
    <property type="protein sequence ID" value="CAJ0879094.1"/>
    <property type="molecule type" value="Genomic_DNA"/>
</dbReference>
<sequence length="132" mass="14655">MPNVHRSLIYIVLNPIDRQKSWLSTRQSLVAQNIANVNTPGYKAMDALPFARVMERSALEMAGASPMHMRPAPGETMAAATKPAEGWETTYSGNTVSPEQEMIKAGEIRGAFTLDTNIQRSFHSMWMSTVRT</sequence>
<feature type="domain" description="Flagellar basal body rod protein N-terminal" evidence="1">
    <location>
        <begin position="24"/>
        <end position="43"/>
    </location>
</feature>
<gene>
    <name evidence="2" type="ORF">AMST5_03028</name>
</gene>